<protein>
    <submittedName>
        <fullName evidence="2">Uncharacterized protein</fullName>
    </submittedName>
</protein>
<feature type="compositionally biased region" description="Polar residues" evidence="1">
    <location>
        <begin position="47"/>
        <end position="60"/>
    </location>
</feature>
<evidence type="ECO:0000313" key="2">
    <source>
        <dbReference type="EnsemblPlants" id="HORVU.MOREX.r3.3HG0230300.1.CDS1"/>
    </source>
</evidence>
<accession>A0A8I6WNU8</accession>
<reference evidence="2" key="3">
    <citation type="submission" date="2022-01" db="UniProtKB">
        <authorList>
            <consortium name="EnsemblPlants"/>
        </authorList>
    </citation>
    <scope>IDENTIFICATION</scope>
    <source>
        <strain evidence="2">subsp. vulgare</strain>
    </source>
</reference>
<sequence>MRWCGVFEGMAAPCCQHRPRMAGSGGWCRCQCQRVRRAGADGRRWSKQGTDTPTASHSHLTASKDGYRVQVQMRRIPFNPNHDEAVVSLEVFRSTTQLTRTFPACSTEVWKITLESHV</sequence>
<keyword evidence="3" id="KW-1185">Reference proteome</keyword>
<name>A0A8I6WNU8_HORVV</name>
<evidence type="ECO:0000313" key="3">
    <source>
        <dbReference type="Proteomes" id="UP000011116"/>
    </source>
</evidence>
<dbReference type="EnsemblPlants" id="HORVU.MOREX.r3.3HG0230300.1">
    <property type="protein sequence ID" value="HORVU.MOREX.r3.3HG0230300.1.CDS1"/>
    <property type="gene ID" value="HORVU.MOREX.r3.3HG0230300"/>
</dbReference>
<evidence type="ECO:0000256" key="1">
    <source>
        <dbReference type="SAM" id="MobiDB-lite"/>
    </source>
</evidence>
<proteinExistence type="predicted"/>
<dbReference type="Proteomes" id="UP000011116">
    <property type="component" value="Chromosome 3H"/>
</dbReference>
<feature type="region of interest" description="Disordered" evidence="1">
    <location>
        <begin position="41"/>
        <end position="60"/>
    </location>
</feature>
<organism evidence="2 3">
    <name type="scientific">Hordeum vulgare subsp. vulgare</name>
    <name type="common">Domesticated barley</name>
    <dbReference type="NCBI Taxonomy" id="112509"/>
    <lineage>
        <taxon>Eukaryota</taxon>
        <taxon>Viridiplantae</taxon>
        <taxon>Streptophyta</taxon>
        <taxon>Embryophyta</taxon>
        <taxon>Tracheophyta</taxon>
        <taxon>Spermatophyta</taxon>
        <taxon>Magnoliopsida</taxon>
        <taxon>Liliopsida</taxon>
        <taxon>Poales</taxon>
        <taxon>Poaceae</taxon>
        <taxon>BOP clade</taxon>
        <taxon>Pooideae</taxon>
        <taxon>Triticodae</taxon>
        <taxon>Triticeae</taxon>
        <taxon>Hordeinae</taxon>
        <taxon>Hordeum</taxon>
    </lineage>
</organism>
<dbReference type="Gramene" id="HORVU.MOREX.r2.3HG0191050.1">
    <property type="protein sequence ID" value="HORVU.MOREX.r2.3HG0191050.1.CDS.1"/>
    <property type="gene ID" value="HORVU.MOREX.r2.3HG0191050"/>
</dbReference>
<dbReference type="Gramene" id="HORVU.MOREX.r3.3HG0230300.1">
    <property type="protein sequence ID" value="HORVU.MOREX.r3.3HG0230300.1.CDS1"/>
    <property type="gene ID" value="HORVU.MOREX.r3.3HG0230300"/>
</dbReference>
<reference evidence="2" key="2">
    <citation type="submission" date="2020-10" db="EMBL/GenBank/DDBJ databases">
        <authorList>
            <person name="Scholz U."/>
            <person name="Mascher M."/>
            <person name="Fiebig A."/>
        </authorList>
    </citation>
    <scope>NUCLEOTIDE SEQUENCE [LARGE SCALE GENOMIC DNA]</scope>
    <source>
        <strain evidence="2">cv. Morex</strain>
    </source>
</reference>
<reference evidence="3" key="1">
    <citation type="journal article" date="2012" name="Nature">
        <title>A physical, genetic and functional sequence assembly of the barley genome.</title>
        <authorList>
            <consortium name="The International Barley Genome Sequencing Consortium"/>
            <person name="Mayer K.F."/>
            <person name="Waugh R."/>
            <person name="Brown J.W."/>
            <person name="Schulman A."/>
            <person name="Langridge P."/>
            <person name="Platzer M."/>
            <person name="Fincher G.B."/>
            <person name="Muehlbauer G.J."/>
            <person name="Sato K."/>
            <person name="Close T.J."/>
            <person name="Wise R.P."/>
            <person name="Stein N."/>
        </authorList>
    </citation>
    <scope>NUCLEOTIDE SEQUENCE [LARGE SCALE GENOMIC DNA]</scope>
    <source>
        <strain evidence="3">cv. Morex</strain>
    </source>
</reference>
<dbReference type="AlphaFoldDB" id="A0A8I6WNU8"/>